<protein>
    <submittedName>
        <fullName evidence="3">Uncharacterized protein</fullName>
    </submittedName>
</protein>
<keyword evidence="4" id="KW-1185">Reference proteome</keyword>
<feature type="region of interest" description="Disordered" evidence="1">
    <location>
        <begin position="379"/>
        <end position="447"/>
    </location>
</feature>
<feature type="compositionally biased region" description="Basic and acidic residues" evidence="1">
    <location>
        <begin position="104"/>
        <end position="136"/>
    </location>
</feature>
<evidence type="ECO:0000256" key="1">
    <source>
        <dbReference type="SAM" id="MobiDB-lite"/>
    </source>
</evidence>
<keyword evidence="2" id="KW-0472">Membrane</keyword>
<feature type="transmembrane region" description="Helical" evidence="2">
    <location>
        <begin position="459"/>
        <end position="480"/>
    </location>
</feature>
<feature type="compositionally biased region" description="Acidic residues" evidence="1">
    <location>
        <begin position="200"/>
        <end position="210"/>
    </location>
</feature>
<dbReference type="Proteomes" id="UP001442364">
    <property type="component" value="Unassembled WGS sequence"/>
</dbReference>
<proteinExistence type="predicted"/>
<evidence type="ECO:0000313" key="4">
    <source>
        <dbReference type="Proteomes" id="UP001442364"/>
    </source>
</evidence>
<name>A0ABV1BTV1_9FIRM</name>
<feature type="compositionally biased region" description="Basic residues" evidence="1">
    <location>
        <begin position="429"/>
        <end position="441"/>
    </location>
</feature>
<dbReference type="EMBL" id="JBBMER010000001">
    <property type="protein sequence ID" value="MEQ2378742.1"/>
    <property type="molecule type" value="Genomic_DNA"/>
</dbReference>
<keyword evidence="2" id="KW-1133">Transmembrane helix</keyword>
<feature type="compositionally biased region" description="Acidic residues" evidence="1">
    <location>
        <begin position="18"/>
        <end position="33"/>
    </location>
</feature>
<organism evidence="3 4">
    <name type="scientific">[Lactobacillus] rogosae</name>
    <dbReference type="NCBI Taxonomy" id="706562"/>
    <lineage>
        <taxon>Bacteria</taxon>
        <taxon>Bacillati</taxon>
        <taxon>Bacillota</taxon>
        <taxon>Clostridia</taxon>
        <taxon>Lachnospirales</taxon>
        <taxon>Lachnospiraceae</taxon>
        <taxon>Lachnospira</taxon>
    </lineage>
</organism>
<sequence length="621" mass="69790">MAENEEDYLDGLLKSLSEDENAQSENKDEEEEQIKEQVREAFEKSNEKSTKFENIYDDEDGNLNDDNIEDLLKDVMTVPRHMAASDTEETFITDDTVSELTPEEVAKKAQEADKQTEADDTSKDKQADEAIDKMLDDTPVDEAAGTNLDKNDELMDDMGLSDTEKDRLASMNLDDLIGEMNDNADESSMNELLKENGMQSEDEVAAEDTSSDNSASSADNASLGNADNEANAASDSTSDDNGTEAANKDSVQNKASDADEAQADKASMKKKHNKKQKKKDKKGIFSVIKDIFFESIEDDLNEANVATGDGELLEKTADNAIAAKTNTVDDGKEQDENEKLIDEVFHGKANLDQPEAPKKGLIAKIKYRYQQFKIRQEKEGKLEEEQEQIENQQKAEAKEAKKAQAEEKKKQAAAKKEEKKKQAKQAKDKKPKKEKKPKKVKVKEPPKPGDILKIKPKSIILFILLIAGIIMLIQVFGYSINYNSKVNAAKDYFINGEYEKAYNSLSGMNLSGNEETIYNQSKVVMYVQRQYESYLNYRKMNMNTEAINALIKGVDRYQTYRAEGKELGVDDKMKESYDKIINALKDTYKISETEAISLADMSNSDFVTYYYKIEAYGEAVK</sequence>
<evidence type="ECO:0000313" key="3">
    <source>
        <dbReference type="EMBL" id="MEQ2378742.1"/>
    </source>
</evidence>
<dbReference type="RefSeq" id="WP_055174989.1">
    <property type="nucleotide sequence ID" value="NZ_DAWECI010000034.1"/>
</dbReference>
<accession>A0ABV1BTV1</accession>
<feature type="compositionally biased region" description="Basic and acidic residues" evidence="1">
    <location>
        <begin position="393"/>
        <end position="428"/>
    </location>
</feature>
<feature type="compositionally biased region" description="Basic residues" evidence="1">
    <location>
        <begin position="268"/>
        <end position="281"/>
    </location>
</feature>
<keyword evidence="2" id="KW-0812">Transmembrane</keyword>
<comment type="caution">
    <text evidence="3">The sequence shown here is derived from an EMBL/GenBank/DDBJ whole genome shotgun (WGS) entry which is preliminary data.</text>
</comment>
<feature type="compositionally biased region" description="Basic and acidic residues" evidence="1">
    <location>
        <begin position="34"/>
        <end position="51"/>
    </location>
</feature>
<gene>
    <name evidence="3" type="ORF">WMO14_02420</name>
</gene>
<feature type="compositionally biased region" description="Acidic residues" evidence="1">
    <location>
        <begin position="55"/>
        <end position="64"/>
    </location>
</feature>
<feature type="compositionally biased region" description="Low complexity" evidence="1">
    <location>
        <begin position="211"/>
        <end position="236"/>
    </location>
</feature>
<feature type="region of interest" description="Disordered" evidence="1">
    <location>
        <begin position="1"/>
        <end position="64"/>
    </location>
</feature>
<evidence type="ECO:0000256" key="2">
    <source>
        <dbReference type="SAM" id="Phobius"/>
    </source>
</evidence>
<feature type="region of interest" description="Disordered" evidence="1">
    <location>
        <begin position="86"/>
        <end position="281"/>
    </location>
</feature>
<reference evidence="3 4" key="1">
    <citation type="submission" date="2024-03" db="EMBL/GenBank/DDBJ databases">
        <title>Human intestinal bacterial collection.</title>
        <authorList>
            <person name="Pauvert C."/>
            <person name="Hitch T.C.A."/>
            <person name="Clavel T."/>
        </authorList>
    </citation>
    <scope>NUCLEOTIDE SEQUENCE [LARGE SCALE GENOMIC DNA]</scope>
    <source>
        <strain evidence="3 4">CLA-AA-H255</strain>
    </source>
</reference>